<dbReference type="AlphaFoldDB" id="A0A482PK34"/>
<evidence type="ECO:0000313" key="1">
    <source>
        <dbReference type="EMBL" id="QBY28126.1"/>
    </source>
</evidence>
<dbReference type="EMBL" id="CP038008">
    <property type="protein sequence ID" value="QBY28126.1"/>
    <property type="molecule type" value="Genomic_DNA"/>
</dbReference>
<organism evidence="1">
    <name type="scientific">Citrobacter rodentium</name>
    <dbReference type="NCBI Taxonomy" id="67825"/>
    <lineage>
        <taxon>Bacteria</taxon>
        <taxon>Pseudomonadati</taxon>
        <taxon>Pseudomonadota</taxon>
        <taxon>Gammaproteobacteria</taxon>
        <taxon>Enterobacterales</taxon>
        <taxon>Enterobacteriaceae</taxon>
        <taxon>Citrobacter</taxon>
    </lineage>
</organism>
<accession>A0A482PK34</accession>
<name>A0A482PK34_CITRO</name>
<proteinExistence type="predicted"/>
<protein>
    <submittedName>
        <fullName evidence="1">Uncharacterized protein</fullName>
    </submittedName>
</protein>
<dbReference type="RefSeq" id="WP_012905795.1">
    <property type="nucleotide sequence ID" value="NZ_CAJTBI010000001.1"/>
</dbReference>
<reference evidence="1" key="1">
    <citation type="submission" date="2019-03" db="EMBL/GenBank/DDBJ databases">
        <title>Complete genome sequence of enteropathogenic Citrobacter rodentium strain DBS100.</title>
        <authorList>
            <person name="Popov G."/>
            <person name="Fiebig A."/>
            <person name="Shideler S."/>
            <person name="Coombes B."/>
            <person name="Savchenko A."/>
        </authorList>
    </citation>
    <scope>NUCLEOTIDE SEQUENCE</scope>
    <source>
        <strain evidence="1">DBS100</strain>
    </source>
</reference>
<gene>
    <name evidence="1" type="ORF">E2R62_04195</name>
</gene>
<sequence length="102" mass="11020">MNKKKSALLIVIALLLGGAIGYTVNSMTVSKYNTINTTCTLINVVVDNHIVKPEQVVELGRLTKEKLGDSQSARAFSLSDEQIKSASESSNCSQFMVGMNQP</sequence>
<dbReference type="OMA" id="NTINTTC"/>